<organism evidence="1 2">
    <name type="scientific">Photobacterium ganghwense</name>
    <dbReference type="NCBI Taxonomy" id="320778"/>
    <lineage>
        <taxon>Bacteria</taxon>
        <taxon>Pseudomonadati</taxon>
        <taxon>Pseudomonadota</taxon>
        <taxon>Gammaproteobacteria</taxon>
        <taxon>Vibrionales</taxon>
        <taxon>Vibrionaceae</taxon>
        <taxon>Photobacterium</taxon>
    </lineage>
</organism>
<keyword evidence="2" id="KW-1185">Reference proteome</keyword>
<keyword evidence="1" id="KW-0030">Aminoacyl-tRNA synthetase</keyword>
<dbReference type="Pfam" id="PF20090">
    <property type="entry name" value="DUF6482"/>
    <property type="match status" value="1"/>
</dbReference>
<proteinExistence type="predicted"/>
<dbReference type="AlphaFoldDB" id="A0A0J1H7S4"/>
<keyword evidence="1" id="KW-0436">Ligase</keyword>
<dbReference type="EMBL" id="LDOU01000016">
    <property type="protein sequence ID" value="KLV07748.1"/>
    <property type="molecule type" value="Genomic_DNA"/>
</dbReference>
<dbReference type="Proteomes" id="UP000035909">
    <property type="component" value="Unassembled WGS sequence"/>
</dbReference>
<gene>
    <name evidence="1" type="ORF">ABT57_17045</name>
</gene>
<name>A0A0J1H7S4_9GAMM</name>
<protein>
    <submittedName>
        <fullName evidence="1">Lysyl-tRNA synthetase</fullName>
    </submittedName>
</protein>
<dbReference type="GO" id="GO:0004812">
    <property type="term" value="F:aminoacyl-tRNA ligase activity"/>
    <property type="evidence" value="ECO:0007669"/>
    <property type="project" value="UniProtKB-KW"/>
</dbReference>
<evidence type="ECO:0000313" key="2">
    <source>
        <dbReference type="Proteomes" id="UP000035909"/>
    </source>
</evidence>
<dbReference type="InterPro" id="IPR045508">
    <property type="entry name" value="DUF6482"/>
</dbReference>
<sequence length="101" mass="11507">MKLSQFKHWTRSEQGDMPRCILTSYAGCADYLMEVEYKNQLEPLKDDNDQMVTFQSIEQVRELLKPLGISSVTLRVTDPHDECMSTDGQSGSCQQDMTIAL</sequence>
<reference evidence="1 2" key="1">
    <citation type="submission" date="2015-05" db="EMBL/GenBank/DDBJ databases">
        <title>Photobacterium galathea sp. nov.</title>
        <authorList>
            <person name="Machado H."/>
            <person name="Gram L."/>
        </authorList>
    </citation>
    <scope>NUCLEOTIDE SEQUENCE [LARGE SCALE GENOMIC DNA]</scope>
    <source>
        <strain evidence="1 2">DSM 22954</strain>
    </source>
</reference>
<accession>A0A0J1H7S4</accession>
<dbReference type="PATRIC" id="fig|320778.3.peg.3711"/>
<dbReference type="OrthoDB" id="5917296at2"/>
<dbReference type="RefSeq" id="WP_047886619.1">
    <property type="nucleotide sequence ID" value="NZ_CP071325.1"/>
</dbReference>
<evidence type="ECO:0000313" key="1">
    <source>
        <dbReference type="EMBL" id="KLV07748.1"/>
    </source>
</evidence>
<comment type="caution">
    <text evidence="1">The sequence shown here is derived from an EMBL/GenBank/DDBJ whole genome shotgun (WGS) entry which is preliminary data.</text>
</comment>